<feature type="transmembrane region" description="Helical" evidence="7">
    <location>
        <begin position="289"/>
        <end position="306"/>
    </location>
</feature>
<evidence type="ECO:0000256" key="1">
    <source>
        <dbReference type="ARBA" id="ARBA00004651"/>
    </source>
</evidence>
<keyword evidence="3" id="KW-1003">Cell membrane</keyword>
<dbReference type="OrthoDB" id="5379144at2"/>
<dbReference type="PROSITE" id="PS50850">
    <property type="entry name" value="MFS"/>
    <property type="match status" value="1"/>
</dbReference>
<evidence type="ECO:0000256" key="4">
    <source>
        <dbReference type="ARBA" id="ARBA00022692"/>
    </source>
</evidence>
<accession>A0A2Z4G6U0</accession>
<dbReference type="KEGG" id="als:DJ013_01225"/>
<dbReference type="InterPro" id="IPR050171">
    <property type="entry name" value="MFS_Transporters"/>
</dbReference>
<feature type="transmembrane region" description="Helical" evidence="7">
    <location>
        <begin position="144"/>
        <end position="167"/>
    </location>
</feature>
<gene>
    <name evidence="9" type="ORF">DJ013_01225</name>
</gene>
<keyword evidence="10" id="KW-1185">Reference proteome</keyword>
<feature type="transmembrane region" description="Helical" evidence="7">
    <location>
        <begin position="312"/>
        <end position="335"/>
    </location>
</feature>
<dbReference type="GO" id="GO:0022857">
    <property type="term" value="F:transmembrane transporter activity"/>
    <property type="evidence" value="ECO:0007669"/>
    <property type="project" value="InterPro"/>
</dbReference>
<evidence type="ECO:0000259" key="8">
    <source>
        <dbReference type="PROSITE" id="PS50850"/>
    </source>
</evidence>
<keyword evidence="5 7" id="KW-1133">Transmembrane helix</keyword>
<dbReference type="AlphaFoldDB" id="A0A2Z4G6U0"/>
<dbReference type="RefSeq" id="WP_111369978.1">
    <property type="nucleotide sequence ID" value="NZ_CP029480.1"/>
</dbReference>
<name>A0A2Z4G6U0_9BACT</name>
<dbReference type="GO" id="GO:0005886">
    <property type="term" value="C:plasma membrane"/>
    <property type="evidence" value="ECO:0007669"/>
    <property type="project" value="UniProtKB-SubCell"/>
</dbReference>
<reference evidence="9 10" key="1">
    <citation type="submission" date="2018-05" db="EMBL/GenBank/DDBJ databases">
        <title>Complete genome sequence of Arcticibacterium luteifluviistationis SM1504T, a cytophagaceae bacterium isolated from Arctic surface seawater.</title>
        <authorList>
            <person name="Li Y."/>
            <person name="Qin Q.-L."/>
        </authorList>
    </citation>
    <scope>NUCLEOTIDE SEQUENCE [LARGE SCALE GENOMIC DNA]</scope>
    <source>
        <strain evidence="9 10">SM1504</strain>
    </source>
</reference>
<evidence type="ECO:0000256" key="5">
    <source>
        <dbReference type="ARBA" id="ARBA00022989"/>
    </source>
</evidence>
<comment type="subcellular location">
    <subcellularLocation>
        <location evidence="1">Cell membrane</location>
        <topology evidence="1">Multi-pass membrane protein</topology>
    </subcellularLocation>
</comment>
<dbReference type="SUPFAM" id="SSF103473">
    <property type="entry name" value="MFS general substrate transporter"/>
    <property type="match status" value="1"/>
</dbReference>
<feature type="domain" description="Major facilitator superfamily (MFS) profile" evidence="8">
    <location>
        <begin position="19"/>
        <end position="401"/>
    </location>
</feature>
<dbReference type="InterPro" id="IPR011701">
    <property type="entry name" value="MFS"/>
</dbReference>
<dbReference type="Gene3D" id="1.20.1250.20">
    <property type="entry name" value="MFS general substrate transporter like domains"/>
    <property type="match status" value="1"/>
</dbReference>
<keyword evidence="4 7" id="KW-0812">Transmembrane</keyword>
<dbReference type="InterPro" id="IPR020846">
    <property type="entry name" value="MFS_dom"/>
</dbReference>
<dbReference type="PANTHER" id="PTHR23517:SF2">
    <property type="entry name" value="MULTIDRUG RESISTANCE PROTEIN MDTH"/>
    <property type="match status" value="1"/>
</dbReference>
<dbReference type="PANTHER" id="PTHR23517">
    <property type="entry name" value="RESISTANCE PROTEIN MDTM, PUTATIVE-RELATED-RELATED"/>
    <property type="match status" value="1"/>
</dbReference>
<feature type="transmembrane region" description="Helical" evidence="7">
    <location>
        <begin position="347"/>
        <end position="367"/>
    </location>
</feature>
<feature type="transmembrane region" description="Helical" evidence="7">
    <location>
        <begin position="173"/>
        <end position="193"/>
    </location>
</feature>
<feature type="transmembrane region" description="Helical" evidence="7">
    <location>
        <begin position="81"/>
        <end position="100"/>
    </location>
</feature>
<keyword evidence="6 7" id="KW-0472">Membrane</keyword>
<evidence type="ECO:0000313" key="10">
    <source>
        <dbReference type="Proteomes" id="UP000249873"/>
    </source>
</evidence>
<dbReference type="Pfam" id="PF07690">
    <property type="entry name" value="MFS_1"/>
    <property type="match status" value="1"/>
</dbReference>
<evidence type="ECO:0000256" key="6">
    <source>
        <dbReference type="ARBA" id="ARBA00023136"/>
    </source>
</evidence>
<keyword evidence="2" id="KW-0813">Transport</keyword>
<organism evidence="9 10">
    <name type="scientific">Arcticibacterium luteifluviistationis</name>
    <dbReference type="NCBI Taxonomy" id="1784714"/>
    <lineage>
        <taxon>Bacteria</taxon>
        <taxon>Pseudomonadati</taxon>
        <taxon>Bacteroidota</taxon>
        <taxon>Cytophagia</taxon>
        <taxon>Cytophagales</taxon>
        <taxon>Leadbetterellaceae</taxon>
        <taxon>Arcticibacterium</taxon>
    </lineage>
</organism>
<feature type="transmembrane region" description="Helical" evidence="7">
    <location>
        <begin position="373"/>
        <end position="396"/>
    </location>
</feature>
<feature type="transmembrane region" description="Helical" evidence="7">
    <location>
        <begin position="20"/>
        <end position="40"/>
    </location>
</feature>
<feature type="transmembrane region" description="Helical" evidence="7">
    <location>
        <begin position="55"/>
        <end position="74"/>
    </location>
</feature>
<feature type="transmembrane region" description="Helical" evidence="7">
    <location>
        <begin position="220"/>
        <end position="239"/>
    </location>
</feature>
<proteinExistence type="predicted"/>
<feature type="transmembrane region" description="Helical" evidence="7">
    <location>
        <begin position="259"/>
        <end position="277"/>
    </location>
</feature>
<dbReference type="InterPro" id="IPR036259">
    <property type="entry name" value="MFS_trans_sf"/>
</dbReference>
<sequence length="410" mass="46280">MLKKTVDLYLEAFRGLSKEVWWLALVTFINRAGTMILPFLSKYLKEDLHFTYGEVGWIMVFFGVGSFIGAWLGGKLTDQIGFYKVMIGSLLISGVLFILLQFVTSFWGLCGSILVVMSIADMFRPAMFVSLNTYSRPENRTRSLTLIRLAINLGFVIGPTVAGIIIMSSGYNMLFWIDGLTCIVSILLFNYLVKEIKAVKKTKEEIKLLDVNAAVFKDKAYWIFLAISFLIGVVFFQIFTTMPLYHKEHYGLSEFDTGMLFFLNGLIIIIFEMPMVNWIEKKKIKEVKLIYYSAILVTISFFILVIDVWAGILIISMVLVTLGEMVGFPYTNAFAMKRAKSGNEGRYMALYSMAFALAHIISPKLGLDFVAMYGYNANFILIGVIGLIAVGLSVWLGKTLEKEKILESGY</sequence>
<dbReference type="EMBL" id="CP029480">
    <property type="protein sequence ID" value="AWV96876.1"/>
    <property type="molecule type" value="Genomic_DNA"/>
</dbReference>
<dbReference type="Proteomes" id="UP000249873">
    <property type="component" value="Chromosome"/>
</dbReference>
<evidence type="ECO:0000313" key="9">
    <source>
        <dbReference type="EMBL" id="AWV96876.1"/>
    </source>
</evidence>
<dbReference type="CDD" id="cd17329">
    <property type="entry name" value="MFS_MdtH_MDR_like"/>
    <property type="match status" value="1"/>
</dbReference>
<protein>
    <submittedName>
        <fullName evidence="9">MFS transporter</fullName>
    </submittedName>
</protein>
<evidence type="ECO:0000256" key="2">
    <source>
        <dbReference type="ARBA" id="ARBA00022448"/>
    </source>
</evidence>
<evidence type="ECO:0000256" key="3">
    <source>
        <dbReference type="ARBA" id="ARBA00022475"/>
    </source>
</evidence>
<evidence type="ECO:0000256" key="7">
    <source>
        <dbReference type="SAM" id="Phobius"/>
    </source>
</evidence>